<dbReference type="Proteomes" id="UP000467105">
    <property type="component" value="Chromosome"/>
</dbReference>
<accession>A0A7I7YPB3</accession>
<dbReference type="SUPFAM" id="SSF53850">
    <property type="entry name" value="Periplasmic binding protein-like II"/>
    <property type="match status" value="1"/>
</dbReference>
<name>A0A7I7YPB3_9MYCO</name>
<reference evidence="2 3" key="1">
    <citation type="journal article" date="2019" name="Emerg. Microbes Infect.">
        <title>Comprehensive subspecies identification of 175 nontuberculous mycobacteria species based on 7547 genomic profiles.</title>
        <authorList>
            <person name="Matsumoto Y."/>
            <person name="Kinjo T."/>
            <person name="Motooka D."/>
            <person name="Nabeya D."/>
            <person name="Jung N."/>
            <person name="Uechi K."/>
            <person name="Horii T."/>
            <person name="Iida T."/>
            <person name="Fujita J."/>
            <person name="Nakamura S."/>
        </authorList>
    </citation>
    <scope>NUCLEOTIDE SEQUENCE [LARGE SCALE GENOMIC DNA]</scope>
    <source>
        <strain evidence="2 3">JCM 14742</strain>
    </source>
</reference>
<dbReference type="CDD" id="cd08501">
    <property type="entry name" value="PBP2_Lpqw"/>
    <property type="match status" value="1"/>
</dbReference>
<dbReference type="InterPro" id="IPR039424">
    <property type="entry name" value="SBP_5"/>
</dbReference>
<feature type="domain" description="Solute-binding protein family 5" evidence="1">
    <location>
        <begin position="149"/>
        <end position="508"/>
    </location>
</feature>
<dbReference type="PANTHER" id="PTHR30290:SF65">
    <property type="entry name" value="MONOACYL PHOSPHATIDYLINOSITOL TETRAMANNOSIDE-BINDING PROTEIN LPQW-RELATED"/>
    <property type="match status" value="1"/>
</dbReference>
<dbReference type="Pfam" id="PF00496">
    <property type="entry name" value="SBP_bac_5"/>
    <property type="match status" value="1"/>
</dbReference>
<sequence length="588" mass="62886">MSDRGGRAGAAWAALTASFRAKCRQWTPTHRQRRRGRTTSAIFVAALAVSGCSPAIDLTPPGGHAAKVGTTSDINPQDPATLQDGGGLRLALSDFPPNFNILHIDGNSAEVAAMMKATMPRAFVIGPDGSTTVDTDYFTNIELTGTAPQVITYTINPKAMWSDGTPVTWEDIASQIHATSGADKTFEIAGPNGADRVASVTRGADDRQAVVTFAKPYAEWRGMFAGNGMLLPRSMTATPEVFNKGQLEGPGPSAGPFIVSSLDRTTQRITLSRNPKWWGERPRLDTITYLVLDDAARLPALQNNTIDAVGVGTVDQLTIARRTKGISIRSAPAPSWSHFTFNGAAGSILSDRALRVAVSKGIDRQTIAKVVQYGLTGDPVALGNHIYVAGQKGYQDNSAIVPYDPAGAGRELDALGWKMNGQFREKNGRPLVIRDLFYDAQGSRQFAQIAQHSLARIGVKLELVARSGNGFFTNYINVGAFDIAQFGWQGDAFPLSALTQIYKSDGESNFGKIGSPQIDAGIERTLEELDPAKARELANDLDKLIWAEGFSLPLTQSPGDVAVRSTLANFGAAGLADLNYAAIGFMRN</sequence>
<dbReference type="AlphaFoldDB" id="A0A7I7YPB3"/>
<organism evidence="2 3">
    <name type="scientific">Mycobacterium parmense</name>
    <dbReference type="NCBI Taxonomy" id="185642"/>
    <lineage>
        <taxon>Bacteria</taxon>
        <taxon>Bacillati</taxon>
        <taxon>Actinomycetota</taxon>
        <taxon>Actinomycetes</taxon>
        <taxon>Mycobacteriales</taxon>
        <taxon>Mycobacteriaceae</taxon>
        <taxon>Mycobacterium</taxon>
        <taxon>Mycobacterium simiae complex</taxon>
    </lineage>
</organism>
<dbReference type="Gene3D" id="3.10.105.10">
    <property type="entry name" value="Dipeptide-binding Protein, Domain 3"/>
    <property type="match status" value="1"/>
</dbReference>
<dbReference type="GO" id="GO:0015833">
    <property type="term" value="P:peptide transport"/>
    <property type="evidence" value="ECO:0007669"/>
    <property type="project" value="TreeGrafter"/>
</dbReference>
<proteinExistence type="predicted"/>
<gene>
    <name evidence="2" type="ORF">MPRM_02450</name>
</gene>
<dbReference type="InterPro" id="IPR000914">
    <property type="entry name" value="SBP_5_dom"/>
</dbReference>
<dbReference type="PANTHER" id="PTHR30290">
    <property type="entry name" value="PERIPLASMIC BINDING COMPONENT OF ABC TRANSPORTER"/>
    <property type="match status" value="1"/>
</dbReference>
<dbReference type="OrthoDB" id="7888869at2"/>
<dbReference type="GO" id="GO:1904680">
    <property type="term" value="F:peptide transmembrane transporter activity"/>
    <property type="evidence" value="ECO:0007669"/>
    <property type="project" value="TreeGrafter"/>
</dbReference>
<dbReference type="EMBL" id="AP022614">
    <property type="protein sequence ID" value="BBZ42964.1"/>
    <property type="molecule type" value="Genomic_DNA"/>
</dbReference>
<dbReference type="Gene3D" id="3.90.76.10">
    <property type="entry name" value="Dipeptide-binding Protein, Domain 1"/>
    <property type="match status" value="1"/>
</dbReference>
<evidence type="ECO:0000313" key="2">
    <source>
        <dbReference type="EMBL" id="BBZ42964.1"/>
    </source>
</evidence>
<keyword evidence="3" id="KW-1185">Reference proteome</keyword>
<evidence type="ECO:0000313" key="3">
    <source>
        <dbReference type="Proteomes" id="UP000467105"/>
    </source>
</evidence>
<evidence type="ECO:0000259" key="1">
    <source>
        <dbReference type="Pfam" id="PF00496"/>
    </source>
</evidence>
<protein>
    <recommendedName>
        <fullName evidence="1">Solute-binding protein family 5 domain-containing protein</fullName>
    </recommendedName>
</protein>
<dbReference type="Gene3D" id="3.40.190.10">
    <property type="entry name" value="Periplasmic binding protein-like II"/>
    <property type="match status" value="1"/>
</dbReference>